<feature type="region of interest" description="C4" evidence="11">
    <location>
        <begin position="176"/>
        <end position="206"/>
    </location>
</feature>
<dbReference type="GO" id="GO:0003724">
    <property type="term" value="F:RNA helicase activity"/>
    <property type="evidence" value="ECO:0007669"/>
    <property type="project" value="InterPro"/>
</dbReference>
<accession>A0A668TUX4</accession>
<reference evidence="14" key="1">
    <citation type="submission" date="2025-08" db="UniProtKB">
        <authorList>
            <consortium name="Ensembl"/>
        </authorList>
    </citation>
    <scope>IDENTIFICATION</scope>
</reference>
<evidence type="ECO:0000313" key="15">
    <source>
        <dbReference type="Proteomes" id="UP000472276"/>
    </source>
</evidence>
<feature type="region of interest" description="Disordered" evidence="12">
    <location>
        <begin position="743"/>
        <end position="762"/>
    </location>
</feature>
<dbReference type="GO" id="GO:0005737">
    <property type="term" value="C:cytoplasm"/>
    <property type="evidence" value="ECO:0007669"/>
    <property type="project" value="UniProtKB-SubCell"/>
</dbReference>
<dbReference type="GO" id="GO:0000184">
    <property type="term" value="P:nuclear-transcribed mRNA catabolic process, nonsense-mediated decay"/>
    <property type="evidence" value="ECO:0007669"/>
    <property type="project" value="InterPro"/>
</dbReference>
<keyword evidence="4 11" id="KW-0479">Metal-binding</keyword>
<reference evidence="14" key="2">
    <citation type="submission" date="2025-09" db="UniProtKB">
        <authorList>
            <consortium name="Ensembl"/>
        </authorList>
    </citation>
    <scope>IDENTIFICATION</scope>
</reference>
<dbReference type="InterPro" id="IPR018999">
    <property type="entry name" value="UPF1_CH/ZBD"/>
</dbReference>
<dbReference type="GO" id="GO:0003723">
    <property type="term" value="F:RNA binding"/>
    <property type="evidence" value="ECO:0007669"/>
    <property type="project" value="InterPro"/>
</dbReference>
<dbReference type="Gene3D" id="3.40.50.300">
    <property type="entry name" value="P-loop containing nucleotide triphosphate hydrolases"/>
    <property type="match status" value="1"/>
</dbReference>
<dbReference type="GO" id="GO:0016787">
    <property type="term" value="F:hydrolase activity"/>
    <property type="evidence" value="ECO:0007669"/>
    <property type="project" value="UniProtKB-KW"/>
</dbReference>
<evidence type="ECO:0000256" key="12">
    <source>
        <dbReference type="SAM" id="MobiDB-lite"/>
    </source>
</evidence>
<dbReference type="GO" id="GO:0008270">
    <property type="term" value="F:zinc ion binding"/>
    <property type="evidence" value="ECO:0007669"/>
    <property type="project" value="UniProtKB-UniRule"/>
</dbReference>
<dbReference type="Ensembl" id="ENSOABT00000030910.2">
    <property type="protein sequence ID" value="ENSOABP00000030081.2"/>
    <property type="gene ID" value="ENSOABG00000013609.2"/>
</dbReference>
<keyword evidence="8" id="KW-0347">Helicase</keyword>
<keyword evidence="7" id="KW-0378">Hydrolase</keyword>
<dbReference type="InterPro" id="IPR027417">
    <property type="entry name" value="P-loop_NTPase"/>
</dbReference>
<evidence type="ECO:0000256" key="4">
    <source>
        <dbReference type="ARBA" id="ARBA00022723"/>
    </source>
</evidence>
<dbReference type="Pfam" id="PF13087">
    <property type="entry name" value="AAA_12"/>
    <property type="match status" value="1"/>
</dbReference>
<feature type="region of interest" description="C3H" evidence="11">
    <location>
        <begin position="116"/>
        <end position="148"/>
    </location>
</feature>
<feature type="region of interest" description="Disordered" evidence="12">
    <location>
        <begin position="642"/>
        <end position="729"/>
    </location>
</feature>
<dbReference type="CDD" id="cd21407">
    <property type="entry name" value="1B_UPF1-like"/>
    <property type="match status" value="1"/>
</dbReference>
<dbReference type="SUPFAM" id="SSF52540">
    <property type="entry name" value="P-loop containing nucleoside triphosphate hydrolases"/>
    <property type="match status" value="1"/>
</dbReference>
<dbReference type="InterPro" id="IPR040812">
    <property type="entry name" value="UPF1_1B_dom"/>
</dbReference>
<protein>
    <recommendedName>
        <fullName evidence="13">Upf1 domain-containing protein</fullName>
    </recommendedName>
</protein>
<evidence type="ECO:0000313" key="14">
    <source>
        <dbReference type="Ensembl" id="ENSOABP00000030081.2"/>
    </source>
</evidence>
<dbReference type="GO" id="GO:0005524">
    <property type="term" value="F:ATP binding"/>
    <property type="evidence" value="ECO:0007669"/>
    <property type="project" value="UniProtKB-KW"/>
</dbReference>
<dbReference type="PROSITE" id="PS51997">
    <property type="entry name" value="UPF1_CH_RICH"/>
    <property type="match status" value="1"/>
</dbReference>
<dbReference type="FunFam" id="3.40.50.300:FF:000097">
    <property type="entry name" value="Regulator of nonsense transcripts 1"/>
    <property type="match status" value="1"/>
</dbReference>
<feature type="compositionally biased region" description="Basic residues" evidence="12">
    <location>
        <begin position="657"/>
        <end position="668"/>
    </location>
</feature>
<evidence type="ECO:0000256" key="9">
    <source>
        <dbReference type="ARBA" id="ARBA00022833"/>
    </source>
</evidence>
<feature type="compositionally biased region" description="Polar residues" evidence="12">
    <location>
        <begin position="672"/>
        <end position="703"/>
    </location>
</feature>
<comment type="similarity">
    <text evidence="2">Belongs to the DNA2/NAM7 helicase family.</text>
</comment>
<dbReference type="InterPro" id="IPR047187">
    <property type="entry name" value="SF1_C_Upf1"/>
</dbReference>
<keyword evidence="6 11" id="KW-0863">Zinc-finger</keyword>
<feature type="compositionally biased region" description="Low complexity" evidence="12">
    <location>
        <begin position="704"/>
        <end position="719"/>
    </location>
</feature>
<evidence type="ECO:0000256" key="10">
    <source>
        <dbReference type="ARBA" id="ARBA00022840"/>
    </source>
</evidence>
<evidence type="ECO:0000256" key="8">
    <source>
        <dbReference type="ARBA" id="ARBA00022806"/>
    </source>
</evidence>
<evidence type="ECO:0000256" key="11">
    <source>
        <dbReference type="PROSITE-ProRule" id="PRU01341"/>
    </source>
</evidence>
<gene>
    <name evidence="14" type="primary">UPF1</name>
</gene>
<comment type="subcellular location">
    <subcellularLocation>
        <location evidence="1">Cytoplasm</location>
    </subcellularLocation>
</comment>
<name>A0A668TUX4_OREAU</name>
<dbReference type="Pfam" id="PF18141">
    <property type="entry name" value="UPF1_1B_dom"/>
    <property type="match status" value="1"/>
</dbReference>
<evidence type="ECO:0000256" key="1">
    <source>
        <dbReference type="ARBA" id="ARBA00004496"/>
    </source>
</evidence>
<dbReference type="PANTHER" id="PTHR10887:SF364">
    <property type="entry name" value="REGULATOR OF NONSENSE TRANSCRIPTS 1"/>
    <property type="match status" value="1"/>
</dbReference>
<dbReference type="Proteomes" id="UP000472276">
    <property type="component" value="Unassembled WGS sequence"/>
</dbReference>
<dbReference type="Pfam" id="PF09416">
    <property type="entry name" value="UPF1_Zn_bind"/>
    <property type="match status" value="1"/>
</dbReference>
<feature type="domain" description="Upf1" evidence="13">
    <location>
        <begin position="108"/>
        <end position="265"/>
    </location>
</feature>
<organism evidence="14 15">
    <name type="scientific">Oreochromis aureus</name>
    <name type="common">Israeli tilapia</name>
    <name type="synonym">Chromis aureus</name>
    <dbReference type="NCBI Taxonomy" id="47969"/>
    <lineage>
        <taxon>Eukaryota</taxon>
        <taxon>Metazoa</taxon>
        <taxon>Chordata</taxon>
        <taxon>Craniata</taxon>
        <taxon>Vertebrata</taxon>
        <taxon>Euteleostomi</taxon>
        <taxon>Actinopterygii</taxon>
        <taxon>Neopterygii</taxon>
        <taxon>Teleostei</taxon>
        <taxon>Neoteleostei</taxon>
        <taxon>Acanthomorphata</taxon>
        <taxon>Ovalentaria</taxon>
        <taxon>Cichlomorphae</taxon>
        <taxon>Cichliformes</taxon>
        <taxon>Cichlidae</taxon>
        <taxon>African cichlids</taxon>
        <taxon>Pseudocrenilabrinae</taxon>
        <taxon>Oreochromini</taxon>
        <taxon>Oreochromis</taxon>
    </lineage>
</organism>
<evidence type="ECO:0000256" key="5">
    <source>
        <dbReference type="ARBA" id="ARBA00022741"/>
    </source>
</evidence>
<dbReference type="CDD" id="cd18808">
    <property type="entry name" value="SF1_C_Upf1"/>
    <property type="match status" value="1"/>
</dbReference>
<dbReference type="InterPro" id="IPR045055">
    <property type="entry name" value="DNA2/NAM7-like"/>
</dbReference>
<evidence type="ECO:0000256" key="7">
    <source>
        <dbReference type="ARBA" id="ARBA00022801"/>
    </source>
</evidence>
<dbReference type="PANTHER" id="PTHR10887">
    <property type="entry name" value="DNA2/NAM7 HELICASE FAMILY"/>
    <property type="match status" value="1"/>
</dbReference>
<sequence length="762" mass="84357">MSVEAYGPSSQTLTFLDTEEAELLGADTQGSEYDFTDFTLPSQTQTQGPLNWIALLSSVLAGKAGVVLQVNGPDEGLHNGGVDDSVAKASQLLAELNFEEDEEDTYYTKDLPLHACSYCGIHDPACVVYCNTSKKWFCNGRGNTSGSHIVNHLVRAKCKEVTLHKDGPLGETVLECYNCGCRNVFLLGFIPAKADSVVVLLCRQPCASQSSLKDINWDSSQWQPLIQDRCFLSWLVKIPSEQEQLRARQITAQQINKLEELWKDNPTATLEDLEKPGVDEEPQHVLLRYEDAYQYQNIFGPLVKLEADYDKKLKESQTQDNITVRWDLGLNKKRIAYFTLPKTDSDMRLMQGDEICLRYKGDLAPLWKGIADRIKKGFDFQWPQPDKPMFFYVTQGQEEIASSGTSYLNRTEAANVEKITTRLLKAGAKPDQIGIITPYEGQRSYLVQYMQFSGSLHTKLYQQVEIASVDAFQGREKDFIILSCVRANEHQGIGFLNDPRRLNVALTRAKYGVIIVGNPKALSKQPLWNNLLNNYKEQKVLVEGPLNNLRESLMQFSKPRKLVNTINPGGRFMSTAMYDAREALIPGSAYDRSNGGRPSNMYFQTHDQIGMIGAGPGPMAAMNIPIPFNLVMPPMAPPSYLGQTNGPAAGRGAMKGKPGRGGRQRVRGSAHQGASQGNGPNSQASQDGASQSFSQGPLTQGYISMSQPSQMSQPGLSQPELSQDSYLGDEFKSQIDVALSQDSTYQGERAYQHGGVTGLSQY</sequence>
<dbReference type="AlphaFoldDB" id="A0A668TUX4"/>
<evidence type="ECO:0000256" key="6">
    <source>
        <dbReference type="ARBA" id="ARBA00022771"/>
    </source>
</evidence>
<dbReference type="CDD" id="cd21400">
    <property type="entry name" value="ZBD_UPF1-like"/>
    <property type="match status" value="1"/>
</dbReference>
<keyword evidence="10" id="KW-0067">ATP-binding</keyword>
<evidence type="ECO:0000256" key="2">
    <source>
        <dbReference type="ARBA" id="ARBA00007913"/>
    </source>
</evidence>
<evidence type="ECO:0000259" key="13">
    <source>
        <dbReference type="PROSITE" id="PS51997"/>
    </source>
</evidence>
<feature type="region of interest" description="CC/SHH/C" evidence="11">
    <location>
        <begin position="130"/>
        <end position="158"/>
    </location>
</feature>
<evidence type="ECO:0000256" key="3">
    <source>
        <dbReference type="ARBA" id="ARBA00022490"/>
    </source>
</evidence>
<proteinExistence type="inferred from homology"/>
<keyword evidence="9 11" id="KW-0862">Zinc</keyword>
<keyword evidence="5" id="KW-0547">Nucleotide-binding</keyword>
<keyword evidence="3" id="KW-0963">Cytoplasm</keyword>
<dbReference type="InterPro" id="IPR041679">
    <property type="entry name" value="DNA2/NAM7-like_C"/>
</dbReference>
<keyword evidence="15" id="KW-1185">Reference proteome</keyword>